<evidence type="ECO:0000259" key="2">
    <source>
        <dbReference type="Pfam" id="PF04984"/>
    </source>
</evidence>
<evidence type="ECO:0000313" key="5">
    <source>
        <dbReference type="Proteomes" id="UP001440599"/>
    </source>
</evidence>
<comment type="caution">
    <text evidence="4">The sequence shown here is derived from an EMBL/GenBank/DDBJ whole genome shotgun (WGS) entry which is preliminary data.</text>
</comment>
<dbReference type="Gene3D" id="3.40.50.11790">
    <property type="match status" value="1"/>
</dbReference>
<dbReference type="Gene3D" id="3.30.1370.220">
    <property type="match status" value="1"/>
</dbReference>
<evidence type="ECO:0000313" key="4">
    <source>
        <dbReference type="EMBL" id="MEQ2457163.1"/>
    </source>
</evidence>
<protein>
    <submittedName>
        <fullName evidence="4">Phage tail sheath subtilisin-like domain-containing protein</fullName>
    </submittedName>
</protein>
<dbReference type="Proteomes" id="UP001440599">
    <property type="component" value="Unassembled WGS sequence"/>
</dbReference>
<dbReference type="InterPro" id="IPR020287">
    <property type="entry name" value="Tail_sheath_C"/>
</dbReference>
<dbReference type="Pfam" id="PF17482">
    <property type="entry name" value="Phage_sheath_1C"/>
    <property type="match status" value="1"/>
</dbReference>
<evidence type="ECO:0000259" key="3">
    <source>
        <dbReference type="Pfam" id="PF17482"/>
    </source>
</evidence>
<keyword evidence="5" id="KW-1185">Reference proteome</keyword>
<evidence type="ECO:0000256" key="1">
    <source>
        <dbReference type="ARBA" id="ARBA00008005"/>
    </source>
</evidence>
<organism evidence="4 5">
    <name type="scientific">Flavonifractor hominis</name>
    <dbReference type="NCBI Taxonomy" id="3133178"/>
    <lineage>
        <taxon>Bacteria</taxon>
        <taxon>Bacillati</taxon>
        <taxon>Bacillota</taxon>
        <taxon>Clostridia</taxon>
        <taxon>Eubacteriales</taxon>
        <taxon>Oscillospiraceae</taxon>
        <taxon>Flavonifractor</taxon>
    </lineage>
</organism>
<dbReference type="EMBL" id="JBBMFT010000009">
    <property type="protein sequence ID" value="MEQ2457163.1"/>
    <property type="molecule type" value="Genomic_DNA"/>
</dbReference>
<name>A0ABV1EV90_9FIRM</name>
<comment type="similarity">
    <text evidence="1">Belongs to the myoviridae tail sheath protein family.</text>
</comment>
<dbReference type="RefSeq" id="WP_349140936.1">
    <property type="nucleotide sequence ID" value="NZ_JBBMFT010000009.1"/>
</dbReference>
<reference evidence="4 5" key="1">
    <citation type="submission" date="2024-03" db="EMBL/GenBank/DDBJ databases">
        <title>Human intestinal bacterial collection.</title>
        <authorList>
            <person name="Pauvert C."/>
            <person name="Hitch T.C.A."/>
            <person name="Clavel T."/>
        </authorList>
    </citation>
    <scope>NUCLEOTIDE SEQUENCE [LARGE SCALE GENOMIC DNA]</scope>
    <source>
        <strain evidence="4 5">CLA-AP-H34</strain>
    </source>
</reference>
<feature type="domain" description="Tail sheath protein C-terminal" evidence="3">
    <location>
        <begin position="245"/>
        <end position="343"/>
    </location>
</feature>
<dbReference type="Pfam" id="PF04984">
    <property type="entry name" value="Phage_sheath_1"/>
    <property type="match status" value="1"/>
</dbReference>
<sequence>MSTSIHERPGVYSSYDISTVVSGSSGGQNVGLAALCTKGEEEKIYQLSRYEQAVEAFGAEETLSQLARILFLNGAAVVKAVPVADEESYAAAFARLEAEEDIAVVVCDSQQLSVQQALRDSVCSASEARRERIAVVPGAAGEDPEALVTRAEGLNSERVVLVAPLGGDGGAQVAAAVAGAIAGESDPAVPLGGAELRGVSGLAAAYTDDELDVLIRGGVTPVEQSAGVLSVVRGVTTRTKSGEVPDQTWRELTTIRIVDDVIPTVRNALRARFRRAKNTEQSRGAIRSQVVLELEQKLAREIITGYDGVTAQADPENPTVCLVDFSFTVAHGLNQIWLSAHITV</sequence>
<accession>A0ABV1EV90</accession>
<feature type="domain" description="Tail sheath protein subtilisin-like" evidence="2">
    <location>
        <begin position="86"/>
        <end position="237"/>
    </location>
</feature>
<gene>
    <name evidence="4" type="ORF">WMO45_11565</name>
</gene>
<proteinExistence type="inferred from homology"/>
<dbReference type="InterPro" id="IPR035089">
    <property type="entry name" value="Phage_sheath_subtilisin"/>
</dbReference>